<keyword evidence="2" id="KW-1185">Reference proteome</keyword>
<comment type="caution">
    <text evidence="1">The sequence shown here is derived from an EMBL/GenBank/DDBJ whole genome shotgun (WGS) entry which is preliminary data.</text>
</comment>
<proteinExistence type="predicted"/>
<dbReference type="Proteomes" id="UP001497392">
    <property type="component" value="Unassembled WGS sequence"/>
</dbReference>
<name>A0ABP1G5V2_9CHLO</name>
<dbReference type="EMBL" id="CAXHTA020000016">
    <property type="protein sequence ID" value="CAL5226682.1"/>
    <property type="molecule type" value="Genomic_DNA"/>
</dbReference>
<accession>A0ABP1G5V2</accession>
<protein>
    <submittedName>
        <fullName evidence="1">G9532 protein</fullName>
    </submittedName>
</protein>
<organism evidence="1 2">
    <name type="scientific">Coccomyxa viridis</name>
    <dbReference type="NCBI Taxonomy" id="1274662"/>
    <lineage>
        <taxon>Eukaryota</taxon>
        <taxon>Viridiplantae</taxon>
        <taxon>Chlorophyta</taxon>
        <taxon>core chlorophytes</taxon>
        <taxon>Trebouxiophyceae</taxon>
        <taxon>Trebouxiophyceae incertae sedis</taxon>
        <taxon>Coccomyxaceae</taxon>
        <taxon>Coccomyxa</taxon>
    </lineage>
</organism>
<evidence type="ECO:0000313" key="2">
    <source>
        <dbReference type="Proteomes" id="UP001497392"/>
    </source>
</evidence>
<gene>
    <name evidence="1" type="primary">g9532</name>
    <name evidence="1" type="ORF">VP750_LOCUS8588</name>
</gene>
<reference evidence="1 2" key="1">
    <citation type="submission" date="2024-06" db="EMBL/GenBank/DDBJ databases">
        <authorList>
            <person name="Kraege A."/>
            <person name="Thomma B."/>
        </authorList>
    </citation>
    <scope>NUCLEOTIDE SEQUENCE [LARGE SCALE GENOMIC DNA]</scope>
</reference>
<sequence>MRLKSELYATEQRAICDKVIEILALDEAGSAWLPDLDTDRDKQRRLLELIPDIRTYFTYSDMPGVKDPRCTVRPWLSVARCVTKPWYTWERREHQRDHRRSVRYFLRPRQTAA</sequence>
<evidence type="ECO:0000313" key="1">
    <source>
        <dbReference type="EMBL" id="CAL5226682.1"/>
    </source>
</evidence>